<reference evidence="2 3" key="1">
    <citation type="journal article" date="2016" name="Nat. Commun.">
        <title>Thousands of microbial genomes shed light on interconnected biogeochemical processes in an aquifer system.</title>
        <authorList>
            <person name="Anantharaman K."/>
            <person name="Brown C.T."/>
            <person name="Hug L.A."/>
            <person name="Sharon I."/>
            <person name="Castelle C.J."/>
            <person name="Probst A.J."/>
            <person name="Thomas B.C."/>
            <person name="Singh A."/>
            <person name="Wilkins M.J."/>
            <person name="Karaoz U."/>
            <person name="Brodie E.L."/>
            <person name="Williams K.H."/>
            <person name="Hubbard S.S."/>
            <person name="Banfield J.F."/>
        </authorList>
    </citation>
    <scope>NUCLEOTIDE SEQUENCE [LARGE SCALE GENOMIC DNA]</scope>
</reference>
<evidence type="ECO:0000259" key="1">
    <source>
        <dbReference type="Pfam" id="PF08241"/>
    </source>
</evidence>
<evidence type="ECO:0000313" key="3">
    <source>
        <dbReference type="Proteomes" id="UP000176504"/>
    </source>
</evidence>
<evidence type="ECO:0000313" key="2">
    <source>
        <dbReference type="EMBL" id="OGC54971.1"/>
    </source>
</evidence>
<comment type="caution">
    <text evidence="2">The sequence shown here is derived from an EMBL/GenBank/DDBJ whole genome shotgun (WGS) entry which is preliminary data.</text>
</comment>
<name>A0A1F4VCI6_UNCKA</name>
<sequence length="269" mass="30920">MKVKNEDFLKTVSKAYDHPAIILFRSFELRALADLISLHDFDGPVLDIGCGEGNIAKSLFLDKLDYGIDLSQSELDKAKLLGAYDNLICADATNLPFKNESMGAVFSNSVIEHIPDNERVLSEAGRVLKKGGFFIFSSPTKSFSDLLFFTKLLELMGLRKLAVSYKNKRNKMLNHYHLYDHLIYNEKLKPYGMEVIDYRYYLDNRSMMLWDFYAALGFFFRSIPLVNEMRLPLWLKYLFVKSISKLYYGRAFCSDFNRAGSAAILARKV</sequence>
<dbReference type="InterPro" id="IPR029063">
    <property type="entry name" value="SAM-dependent_MTases_sf"/>
</dbReference>
<dbReference type="InterPro" id="IPR013216">
    <property type="entry name" value="Methyltransf_11"/>
</dbReference>
<accession>A0A1F4VCI6</accession>
<organism evidence="2 3">
    <name type="scientific">candidate division WWE3 bacterium RIFCSPLOWO2_01_FULL_41_18</name>
    <dbReference type="NCBI Taxonomy" id="1802625"/>
    <lineage>
        <taxon>Bacteria</taxon>
        <taxon>Katanobacteria</taxon>
    </lineage>
</organism>
<dbReference type="AlphaFoldDB" id="A0A1F4VCI6"/>
<dbReference type="PANTHER" id="PTHR43591:SF24">
    <property type="entry name" value="2-METHOXY-6-POLYPRENYL-1,4-BENZOQUINOL METHYLASE, MITOCHONDRIAL"/>
    <property type="match status" value="1"/>
</dbReference>
<dbReference type="EMBL" id="MEVI01000003">
    <property type="protein sequence ID" value="OGC54971.1"/>
    <property type="molecule type" value="Genomic_DNA"/>
</dbReference>
<feature type="domain" description="Methyltransferase type 11" evidence="1">
    <location>
        <begin position="46"/>
        <end position="136"/>
    </location>
</feature>
<dbReference type="Proteomes" id="UP000176504">
    <property type="component" value="Unassembled WGS sequence"/>
</dbReference>
<dbReference type="CDD" id="cd02440">
    <property type="entry name" value="AdoMet_MTases"/>
    <property type="match status" value="1"/>
</dbReference>
<proteinExistence type="predicted"/>
<protein>
    <recommendedName>
        <fullName evidence="1">Methyltransferase type 11 domain-containing protein</fullName>
    </recommendedName>
</protein>
<dbReference type="PANTHER" id="PTHR43591">
    <property type="entry name" value="METHYLTRANSFERASE"/>
    <property type="match status" value="1"/>
</dbReference>
<dbReference type="Gene3D" id="3.40.50.150">
    <property type="entry name" value="Vaccinia Virus protein VP39"/>
    <property type="match status" value="1"/>
</dbReference>
<dbReference type="SUPFAM" id="SSF53335">
    <property type="entry name" value="S-adenosyl-L-methionine-dependent methyltransferases"/>
    <property type="match status" value="1"/>
</dbReference>
<gene>
    <name evidence="2" type="ORF">A3A78_03245</name>
</gene>
<dbReference type="GO" id="GO:0008757">
    <property type="term" value="F:S-adenosylmethionine-dependent methyltransferase activity"/>
    <property type="evidence" value="ECO:0007669"/>
    <property type="project" value="InterPro"/>
</dbReference>
<dbReference type="Pfam" id="PF08241">
    <property type="entry name" value="Methyltransf_11"/>
    <property type="match status" value="1"/>
</dbReference>